<organism evidence="3 4">
    <name type="scientific">Achlya hypogyna</name>
    <name type="common">Oomycete</name>
    <name type="synonym">Protoachlya hypogyna</name>
    <dbReference type="NCBI Taxonomy" id="1202772"/>
    <lineage>
        <taxon>Eukaryota</taxon>
        <taxon>Sar</taxon>
        <taxon>Stramenopiles</taxon>
        <taxon>Oomycota</taxon>
        <taxon>Saprolegniomycetes</taxon>
        <taxon>Saprolegniales</taxon>
        <taxon>Achlyaceae</taxon>
        <taxon>Achlya</taxon>
    </lineage>
</organism>
<keyword evidence="4" id="KW-1185">Reference proteome</keyword>
<evidence type="ECO:0000256" key="1">
    <source>
        <dbReference type="SAM" id="Coils"/>
    </source>
</evidence>
<reference evidence="3 4" key="1">
    <citation type="journal article" date="2014" name="Genome Biol. Evol.">
        <title>The secreted proteins of Achlya hypogyna and Thraustotheca clavata identify the ancestral oomycete secretome and reveal gene acquisitions by horizontal gene transfer.</title>
        <authorList>
            <person name="Misner I."/>
            <person name="Blouin N."/>
            <person name="Leonard G."/>
            <person name="Richards T.A."/>
            <person name="Lane C.E."/>
        </authorList>
    </citation>
    <scope>NUCLEOTIDE SEQUENCE [LARGE SCALE GENOMIC DNA]</scope>
    <source>
        <strain evidence="3 4">ATCC 48635</strain>
    </source>
</reference>
<name>A0A1V9Z640_ACHHY</name>
<protein>
    <submittedName>
        <fullName evidence="3">Uncharacterized protein</fullName>
    </submittedName>
</protein>
<dbReference type="EMBL" id="JNBR01000410">
    <property type="protein sequence ID" value="OQR93446.1"/>
    <property type="molecule type" value="Genomic_DNA"/>
</dbReference>
<feature type="coiled-coil region" evidence="1">
    <location>
        <begin position="14"/>
        <end position="44"/>
    </location>
</feature>
<comment type="caution">
    <text evidence="3">The sequence shown here is derived from an EMBL/GenBank/DDBJ whole genome shotgun (WGS) entry which is preliminary data.</text>
</comment>
<feature type="region of interest" description="Disordered" evidence="2">
    <location>
        <begin position="91"/>
        <end position="114"/>
    </location>
</feature>
<evidence type="ECO:0000256" key="2">
    <source>
        <dbReference type="SAM" id="MobiDB-lite"/>
    </source>
</evidence>
<keyword evidence="1" id="KW-0175">Coiled coil</keyword>
<dbReference type="Proteomes" id="UP000243579">
    <property type="component" value="Unassembled WGS sequence"/>
</dbReference>
<feature type="region of interest" description="Disordered" evidence="2">
    <location>
        <begin position="44"/>
        <end position="75"/>
    </location>
</feature>
<feature type="compositionally biased region" description="Basic residues" evidence="2">
    <location>
        <begin position="94"/>
        <end position="114"/>
    </location>
</feature>
<dbReference type="OrthoDB" id="73576at2759"/>
<dbReference type="AlphaFoldDB" id="A0A1V9Z640"/>
<sequence length="126" mass="14022">MAKSIRSKIKKYFRRELRNTIGKADQEKKEAIVQEELKKTLERQSGSTLASLKSVMGSTKAPMVPETPDEAMTETEGAAEVAVLNASLKQSNRKDHRLAKKKTIAKAGSGKKKKFVHFHTLRKKGA</sequence>
<proteinExistence type="predicted"/>
<evidence type="ECO:0000313" key="4">
    <source>
        <dbReference type="Proteomes" id="UP000243579"/>
    </source>
</evidence>
<evidence type="ECO:0000313" key="3">
    <source>
        <dbReference type="EMBL" id="OQR93446.1"/>
    </source>
</evidence>
<gene>
    <name evidence="3" type="ORF">ACHHYP_02558</name>
</gene>
<accession>A0A1V9Z640</accession>